<feature type="domain" description="Chitin-binding type-2" evidence="2">
    <location>
        <begin position="321"/>
        <end position="377"/>
    </location>
</feature>
<keyword evidence="1" id="KW-0812">Transmembrane</keyword>
<dbReference type="InterPro" id="IPR052976">
    <property type="entry name" value="Scoloptoxin-like"/>
</dbReference>
<evidence type="ECO:0000313" key="4">
    <source>
        <dbReference type="Proteomes" id="UP000614350"/>
    </source>
</evidence>
<reference evidence="3" key="1">
    <citation type="journal article" date="2020" name="G3 (Bethesda)">
        <title>High-Quality Assemblies for Three Invasive Social Wasps from the &lt;i&gt;Vespula&lt;/i&gt; Genus.</title>
        <authorList>
            <person name="Harrop T.W.R."/>
            <person name="Guhlin J."/>
            <person name="McLaughlin G.M."/>
            <person name="Permina E."/>
            <person name="Stockwell P."/>
            <person name="Gilligan J."/>
            <person name="Le Lec M.F."/>
            <person name="Gruber M.A.M."/>
            <person name="Quinn O."/>
            <person name="Lovegrove M."/>
            <person name="Duncan E.J."/>
            <person name="Remnant E.J."/>
            <person name="Van Eeckhoven J."/>
            <person name="Graham B."/>
            <person name="Knapp R.A."/>
            <person name="Langford K.W."/>
            <person name="Kronenberg Z."/>
            <person name="Press M.O."/>
            <person name="Eacker S.M."/>
            <person name="Wilson-Rankin E.E."/>
            <person name="Purcell J."/>
            <person name="Lester P.J."/>
            <person name="Dearden P.K."/>
        </authorList>
    </citation>
    <scope>NUCLEOTIDE SEQUENCE</scope>
    <source>
        <strain evidence="3">Marl-1</strain>
    </source>
</reference>
<sequence length="377" mass="43681">MNGNGKKNNNNNNNNNSINDNNWCHQLTLIITIFLSLSVAVAEKQKRQIFREQVLPALGGKIPEEAFRTDRLALNRLNKEGITIPDGVVLDARHIHKHPHTSQHMPKIIKVYLTPDGRYVPPEGRTQYDHPKAVDTTYIIRTPFGKPEKPTNNFGNYKHHRVHNKQQPYPNHRQQFVPLIPPTKPGVYKPIVTPLMLPANPNFLERTYLPAWDLEYDWDTVYRPFNEYYIDNIALFNSHQILTDYQGFLDEFHGRSLRHIVGKSNEKNNYDTGADRHKYNSNKNIRTNVRSNGYRENKYNNIGPITSNISYTNLTIIPETEFSCRGRKGMFADVETKCQVFHNCSGWSRTSSLCPAGTAFSKDKNRCEWWNTVQCRE</sequence>
<dbReference type="AlphaFoldDB" id="A0A834JLA2"/>
<evidence type="ECO:0000259" key="2">
    <source>
        <dbReference type="PROSITE" id="PS50940"/>
    </source>
</evidence>
<dbReference type="GO" id="GO:0008061">
    <property type="term" value="F:chitin binding"/>
    <property type="evidence" value="ECO:0007669"/>
    <property type="project" value="InterPro"/>
</dbReference>
<dbReference type="InterPro" id="IPR002557">
    <property type="entry name" value="Chitin-bd_dom"/>
</dbReference>
<dbReference type="Proteomes" id="UP000614350">
    <property type="component" value="Unassembled WGS sequence"/>
</dbReference>
<evidence type="ECO:0000256" key="1">
    <source>
        <dbReference type="SAM" id="Phobius"/>
    </source>
</evidence>
<evidence type="ECO:0000313" key="3">
    <source>
        <dbReference type="EMBL" id="KAF7390943.1"/>
    </source>
</evidence>
<protein>
    <recommendedName>
        <fullName evidence="2">Chitin-binding type-2 domain-containing protein</fullName>
    </recommendedName>
</protein>
<dbReference type="InterPro" id="IPR036508">
    <property type="entry name" value="Chitin-bd_dom_sf"/>
</dbReference>
<dbReference type="SUPFAM" id="SSF57625">
    <property type="entry name" value="Invertebrate chitin-binding proteins"/>
    <property type="match status" value="1"/>
</dbReference>
<keyword evidence="1" id="KW-1133">Transmembrane helix</keyword>
<dbReference type="PANTHER" id="PTHR22933">
    <property type="entry name" value="FI18007P1-RELATED"/>
    <property type="match status" value="1"/>
</dbReference>
<dbReference type="EMBL" id="JACSEA010000010">
    <property type="protein sequence ID" value="KAF7390943.1"/>
    <property type="molecule type" value="Genomic_DNA"/>
</dbReference>
<dbReference type="PROSITE" id="PS50940">
    <property type="entry name" value="CHIT_BIND_II"/>
    <property type="match status" value="1"/>
</dbReference>
<gene>
    <name evidence="3" type="ORF">HZH66_009423</name>
</gene>
<organism evidence="3 4">
    <name type="scientific">Vespula vulgaris</name>
    <name type="common">Yellow jacket</name>
    <name type="synonym">Wasp</name>
    <dbReference type="NCBI Taxonomy" id="7454"/>
    <lineage>
        <taxon>Eukaryota</taxon>
        <taxon>Metazoa</taxon>
        <taxon>Ecdysozoa</taxon>
        <taxon>Arthropoda</taxon>
        <taxon>Hexapoda</taxon>
        <taxon>Insecta</taxon>
        <taxon>Pterygota</taxon>
        <taxon>Neoptera</taxon>
        <taxon>Endopterygota</taxon>
        <taxon>Hymenoptera</taxon>
        <taxon>Apocrita</taxon>
        <taxon>Aculeata</taxon>
        <taxon>Vespoidea</taxon>
        <taxon>Vespidae</taxon>
        <taxon>Vespinae</taxon>
        <taxon>Vespula</taxon>
    </lineage>
</organism>
<feature type="transmembrane region" description="Helical" evidence="1">
    <location>
        <begin position="23"/>
        <end position="42"/>
    </location>
</feature>
<dbReference type="Gene3D" id="2.170.140.10">
    <property type="entry name" value="Chitin binding domain"/>
    <property type="match status" value="1"/>
</dbReference>
<accession>A0A834JLA2</accession>
<dbReference type="GO" id="GO:0005576">
    <property type="term" value="C:extracellular region"/>
    <property type="evidence" value="ECO:0007669"/>
    <property type="project" value="InterPro"/>
</dbReference>
<comment type="caution">
    <text evidence="3">The sequence shown here is derived from an EMBL/GenBank/DDBJ whole genome shotgun (WGS) entry which is preliminary data.</text>
</comment>
<dbReference type="Pfam" id="PF01607">
    <property type="entry name" value="CBM_14"/>
    <property type="match status" value="1"/>
</dbReference>
<name>A0A834JLA2_VESVU</name>
<keyword evidence="4" id="KW-1185">Reference proteome</keyword>
<proteinExistence type="predicted"/>
<keyword evidence="1" id="KW-0472">Membrane</keyword>
<dbReference type="PANTHER" id="PTHR22933:SF43">
    <property type="entry name" value="LP10131P"/>
    <property type="match status" value="1"/>
</dbReference>
<dbReference type="SMART" id="SM00494">
    <property type="entry name" value="ChtBD2"/>
    <property type="match status" value="1"/>
</dbReference>